<protein>
    <submittedName>
        <fullName evidence="1">Uncharacterized protein</fullName>
    </submittedName>
</protein>
<name>A0A6B4JJE6_CLOBO</name>
<gene>
    <name evidence="1" type="ORF">FDG31_00645</name>
</gene>
<proteinExistence type="predicted"/>
<dbReference type="EMBL" id="SXFB01000001">
    <property type="protein sequence ID" value="NFV24691.1"/>
    <property type="molecule type" value="Genomic_DNA"/>
</dbReference>
<evidence type="ECO:0000313" key="2">
    <source>
        <dbReference type="Proteomes" id="UP000486903"/>
    </source>
</evidence>
<evidence type="ECO:0000313" key="1">
    <source>
        <dbReference type="EMBL" id="NFV24691.1"/>
    </source>
</evidence>
<dbReference type="RefSeq" id="WP_003369351.1">
    <property type="nucleotide sequence ID" value="NZ_JACBBA010000001.1"/>
</dbReference>
<reference evidence="1 2" key="1">
    <citation type="submission" date="2019-04" db="EMBL/GenBank/DDBJ databases">
        <title>Genome sequencing of Clostridium botulinum Groups I-IV and Clostridium butyricum.</title>
        <authorList>
            <person name="Brunt J."/>
            <person name="Van Vliet A.H.M."/>
            <person name="Stringer S.C."/>
            <person name="Carter A.T."/>
            <person name="Peck M.W."/>
        </authorList>
    </citation>
    <scope>NUCLEOTIDE SEQUENCE [LARGE SCALE GENOMIC DNA]</scope>
    <source>
        <strain evidence="1 2">BL81</strain>
    </source>
</reference>
<dbReference type="Proteomes" id="UP000486903">
    <property type="component" value="Unassembled WGS sequence"/>
</dbReference>
<accession>A0A6B4JJE6</accession>
<sequence>MEILKGYEGFAELFTSVVFKTELECEELVLESKTGVGEYDYSYKSILKWEDLLKALRLTLEELKEKLISIQYLDFLGNEMLITLKDKSLKLMLF</sequence>
<organism evidence="1 2">
    <name type="scientific">Clostridium botulinum</name>
    <dbReference type="NCBI Taxonomy" id="1491"/>
    <lineage>
        <taxon>Bacteria</taxon>
        <taxon>Bacillati</taxon>
        <taxon>Bacillota</taxon>
        <taxon>Clostridia</taxon>
        <taxon>Eubacteriales</taxon>
        <taxon>Clostridiaceae</taxon>
        <taxon>Clostridium</taxon>
    </lineage>
</organism>
<dbReference type="AlphaFoldDB" id="A0A6B4JJE6"/>
<comment type="caution">
    <text evidence="1">The sequence shown here is derived from an EMBL/GenBank/DDBJ whole genome shotgun (WGS) entry which is preliminary data.</text>
</comment>